<evidence type="ECO:0000313" key="11">
    <source>
        <dbReference type="Proteomes" id="UP001597512"/>
    </source>
</evidence>
<reference evidence="11" key="1">
    <citation type="journal article" date="2019" name="Int. J. Syst. Evol. Microbiol.">
        <title>The Global Catalogue of Microorganisms (GCM) 10K type strain sequencing project: providing services to taxonomists for standard genome sequencing and annotation.</title>
        <authorList>
            <consortium name="The Broad Institute Genomics Platform"/>
            <consortium name="The Broad Institute Genome Sequencing Center for Infectious Disease"/>
            <person name="Wu L."/>
            <person name="Ma J."/>
        </authorList>
    </citation>
    <scope>NUCLEOTIDE SEQUENCE [LARGE SCALE GENOMIC DNA]</scope>
    <source>
        <strain evidence="11">KCTC 52490</strain>
    </source>
</reference>
<evidence type="ECO:0000256" key="9">
    <source>
        <dbReference type="SAM" id="SignalP"/>
    </source>
</evidence>
<name>A0ABW6ABY5_9BACT</name>
<dbReference type="Pfam" id="PF02321">
    <property type="entry name" value="OEP"/>
    <property type="match status" value="2"/>
</dbReference>
<dbReference type="Proteomes" id="UP001597512">
    <property type="component" value="Unassembled WGS sequence"/>
</dbReference>
<keyword evidence="3" id="KW-0813">Transport</keyword>
<dbReference type="RefSeq" id="WP_381497115.1">
    <property type="nucleotide sequence ID" value="NZ_JBHUOM010000001.1"/>
</dbReference>
<evidence type="ECO:0000256" key="8">
    <source>
        <dbReference type="SAM" id="Coils"/>
    </source>
</evidence>
<feature type="coiled-coil region" evidence="8">
    <location>
        <begin position="491"/>
        <end position="518"/>
    </location>
</feature>
<keyword evidence="8" id="KW-0175">Coiled coil</keyword>
<dbReference type="PANTHER" id="PTHR30026">
    <property type="entry name" value="OUTER MEMBRANE PROTEIN TOLC"/>
    <property type="match status" value="1"/>
</dbReference>
<dbReference type="InterPro" id="IPR051906">
    <property type="entry name" value="TolC-like"/>
</dbReference>
<comment type="caution">
    <text evidence="10">The sequence shown here is derived from an EMBL/GenBank/DDBJ whole genome shotgun (WGS) entry which is preliminary data.</text>
</comment>
<keyword evidence="4" id="KW-1134">Transmembrane beta strand</keyword>
<keyword evidence="9" id="KW-0732">Signal</keyword>
<feature type="signal peptide" evidence="9">
    <location>
        <begin position="1"/>
        <end position="22"/>
    </location>
</feature>
<dbReference type="Gene3D" id="1.20.1600.10">
    <property type="entry name" value="Outer membrane efflux proteins (OEP)"/>
    <property type="match status" value="1"/>
</dbReference>
<keyword evidence="6" id="KW-0472">Membrane</keyword>
<evidence type="ECO:0000256" key="2">
    <source>
        <dbReference type="ARBA" id="ARBA00007613"/>
    </source>
</evidence>
<comment type="subcellular location">
    <subcellularLocation>
        <location evidence="1">Cell outer membrane</location>
    </subcellularLocation>
</comment>
<evidence type="ECO:0000256" key="6">
    <source>
        <dbReference type="ARBA" id="ARBA00023136"/>
    </source>
</evidence>
<keyword evidence="11" id="KW-1185">Reference proteome</keyword>
<proteinExistence type="inferred from homology"/>
<dbReference type="InterPro" id="IPR003423">
    <property type="entry name" value="OMP_efflux"/>
</dbReference>
<evidence type="ECO:0000256" key="3">
    <source>
        <dbReference type="ARBA" id="ARBA00022448"/>
    </source>
</evidence>
<gene>
    <name evidence="10" type="ORF">ACFS25_04015</name>
</gene>
<evidence type="ECO:0000256" key="7">
    <source>
        <dbReference type="ARBA" id="ARBA00023237"/>
    </source>
</evidence>
<dbReference type="SUPFAM" id="SSF56954">
    <property type="entry name" value="Outer membrane efflux proteins (OEP)"/>
    <property type="match status" value="1"/>
</dbReference>
<protein>
    <submittedName>
        <fullName evidence="10">TolC family protein</fullName>
    </submittedName>
</protein>
<keyword evidence="7" id="KW-0998">Cell outer membrane</keyword>
<feature type="chain" id="PRO_5046048093" evidence="9">
    <location>
        <begin position="23"/>
        <end position="530"/>
    </location>
</feature>
<organism evidence="10 11">
    <name type="scientific">Spirosoma flavum</name>
    <dbReference type="NCBI Taxonomy" id="2048557"/>
    <lineage>
        <taxon>Bacteria</taxon>
        <taxon>Pseudomonadati</taxon>
        <taxon>Bacteroidota</taxon>
        <taxon>Cytophagia</taxon>
        <taxon>Cytophagales</taxon>
        <taxon>Cytophagaceae</taxon>
        <taxon>Spirosoma</taxon>
    </lineage>
</organism>
<dbReference type="PANTHER" id="PTHR30026:SF20">
    <property type="entry name" value="OUTER MEMBRANE PROTEIN TOLC"/>
    <property type="match status" value="1"/>
</dbReference>
<accession>A0ABW6ABY5</accession>
<evidence type="ECO:0000256" key="4">
    <source>
        <dbReference type="ARBA" id="ARBA00022452"/>
    </source>
</evidence>
<sequence>MRSFAFKGFLWSLFLLTGSVFAQSTLPVQSTVPRKPATPITTDVLSRTAISVSGTSTGAVSTLTTALAQSPATDTLPVFTAEEFYQAVLQYHPIVRQAALLNQAAQAQLQQARGAFDPRLFSTYNRKNFGNTLYYDKWQSGLAVPIWPGGLDVKMTYDRNTGKYLNPENNVPSTGLIALGLSVPVTQGLLIDARRNTLRQAQLAINLADADRISLINKTLLDAAKAYWNWYLGYQQFRWVERGYQLAQTRFVAVRQRALIGDAAPIDTTEALITVQDRLVSFQQAVVDLQNARLSLTTFLWSSQEGTTPQPVDLPLTVIPQAAPPDQPSQVQLQDLLGRAAQQHPELIKLVNKQQQLTIEERYRRALLLPKVSLEASLLSRGPLPEVAYDGSSSYGFQSDNHKVGVDLAFPLFLRAERGKLRQIQFQNQQTGLERQQTGRDISNEVQRSWNELVTFEKQISTQQQIVANQQTLVQAEVNKFQLGESSLFLVNSRETKLIDLQVKLEELRAKHQKALASLWYAAGSNVGTR</sequence>
<dbReference type="EMBL" id="JBHUOM010000001">
    <property type="protein sequence ID" value="MFD2932931.1"/>
    <property type="molecule type" value="Genomic_DNA"/>
</dbReference>
<comment type="similarity">
    <text evidence="2">Belongs to the outer membrane factor (OMF) (TC 1.B.17) family.</text>
</comment>
<evidence type="ECO:0000256" key="5">
    <source>
        <dbReference type="ARBA" id="ARBA00022692"/>
    </source>
</evidence>
<evidence type="ECO:0000313" key="10">
    <source>
        <dbReference type="EMBL" id="MFD2932931.1"/>
    </source>
</evidence>
<evidence type="ECO:0000256" key="1">
    <source>
        <dbReference type="ARBA" id="ARBA00004442"/>
    </source>
</evidence>
<keyword evidence="5" id="KW-0812">Transmembrane</keyword>